<dbReference type="GO" id="GO:0008270">
    <property type="term" value="F:zinc ion binding"/>
    <property type="evidence" value="ECO:0007669"/>
    <property type="project" value="InterPro"/>
</dbReference>
<dbReference type="EMBL" id="VTOX01000001">
    <property type="protein sequence ID" value="NKE65109.1"/>
    <property type="molecule type" value="Genomic_DNA"/>
</dbReference>
<dbReference type="SUPFAM" id="SSF50129">
    <property type="entry name" value="GroES-like"/>
    <property type="match status" value="1"/>
</dbReference>
<dbReference type="RefSeq" id="WP_168106139.1">
    <property type="nucleotide sequence ID" value="NZ_VTOX01000001.1"/>
</dbReference>
<dbReference type="GO" id="GO:0016491">
    <property type="term" value="F:oxidoreductase activity"/>
    <property type="evidence" value="ECO:0007669"/>
    <property type="project" value="InterPro"/>
</dbReference>
<keyword evidence="3" id="KW-1185">Reference proteome</keyword>
<evidence type="ECO:0000313" key="2">
    <source>
        <dbReference type="EMBL" id="NKE65109.1"/>
    </source>
</evidence>
<dbReference type="PANTHER" id="PTHR43677">
    <property type="entry name" value="SHORT-CHAIN DEHYDROGENASE/REDUCTASE"/>
    <property type="match status" value="1"/>
</dbReference>
<dbReference type="Gene3D" id="3.90.180.10">
    <property type="entry name" value="Medium-chain alcohol dehydrogenases, catalytic domain"/>
    <property type="match status" value="1"/>
</dbReference>
<organism evidence="2 3">
    <name type="scientific">Ramlibacter lithotrophicus</name>
    <dbReference type="NCBI Taxonomy" id="2606681"/>
    <lineage>
        <taxon>Bacteria</taxon>
        <taxon>Pseudomonadati</taxon>
        <taxon>Pseudomonadota</taxon>
        <taxon>Betaproteobacteria</taxon>
        <taxon>Burkholderiales</taxon>
        <taxon>Comamonadaceae</taxon>
        <taxon>Ramlibacter</taxon>
    </lineage>
</organism>
<dbReference type="InterPro" id="IPR013149">
    <property type="entry name" value="ADH-like_C"/>
</dbReference>
<dbReference type="InterPro" id="IPR002364">
    <property type="entry name" value="Quin_OxRdtase/zeta-crystal_CS"/>
</dbReference>
<dbReference type="InterPro" id="IPR013154">
    <property type="entry name" value="ADH-like_N"/>
</dbReference>
<dbReference type="SUPFAM" id="SSF51735">
    <property type="entry name" value="NAD(P)-binding Rossmann-fold domains"/>
    <property type="match status" value="1"/>
</dbReference>
<dbReference type="CDD" id="cd08241">
    <property type="entry name" value="QOR1"/>
    <property type="match status" value="1"/>
</dbReference>
<dbReference type="InterPro" id="IPR020843">
    <property type="entry name" value="ER"/>
</dbReference>
<dbReference type="SMART" id="SM00829">
    <property type="entry name" value="PKS_ER"/>
    <property type="match status" value="1"/>
</dbReference>
<dbReference type="InterPro" id="IPR011032">
    <property type="entry name" value="GroES-like_sf"/>
</dbReference>
<name>A0A7X6I5I8_9BURK</name>
<feature type="domain" description="Enoyl reductase (ER)" evidence="1">
    <location>
        <begin position="11"/>
        <end position="322"/>
    </location>
</feature>
<dbReference type="InterPro" id="IPR051397">
    <property type="entry name" value="Zn-ADH-like_protein"/>
</dbReference>
<reference evidence="2 3" key="1">
    <citation type="journal article" date="2020" name="Nature">
        <title>Bacterial chemolithoautotrophy via manganese oxidation.</title>
        <authorList>
            <person name="Yu H."/>
            <person name="Leadbetter J.R."/>
        </authorList>
    </citation>
    <scope>NUCLEOTIDE SEQUENCE [LARGE SCALE GENOMIC DNA]</scope>
    <source>
        <strain evidence="2 3">RBP-1</strain>
    </source>
</reference>
<evidence type="ECO:0000259" key="1">
    <source>
        <dbReference type="SMART" id="SM00829"/>
    </source>
</evidence>
<dbReference type="Pfam" id="PF00107">
    <property type="entry name" value="ADH_zinc_N"/>
    <property type="match status" value="1"/>
</dbReference>
<accession>A0A7X6I5I8</accession>
<dbReference type="PROSITE" id="PS01162">
    <property type="entry name" value="QOR_ZETA_CRYSTAL"/>
    <property type="match status" value="1"/>
</dbReference>
<dbReference type="Pfam" id="PF08240">
    <property type="entry name" value="ADH_N"/>
    <property type="match status" value="1"/>
</dbReference>
<sequence length="324" mass="33917">MHAWLCENPVGVEALQWKELPTPQPRAGEVLVEIKAASLNFPDLLIVQNKYQIKPPLPFVPGSEYAGIVAALGPDVKHLKVGQNVACLSGTGGFGTHTIAPAALCLPLPDAFPHADAAAFIMTYATSHHALVDRGQVKAGETVLVLGAAGGVGTAAIQIAKALGARVIAAASSDDKCELCRSIGADATINYTREKLREAVAAATGGRGPDVVYDPVGGDLAEPALRSLAWRGRYLVIGFASGTIPSLPLNLPLLKGTSIVGVFWGSFSRHEPQAAAAVLAELAGWYGQGRIKPVIDRLMPMAELKAAYEYMGTRGVKGKVVMVN</sequence>
<comment type="caution">
    <text evidence="2">The sequence shown here is derived from an EMBL/GenBank/DDBJ whole genome shotgun (WGS) entry which is preliminary data.</text>
</comment>
<proteinExistence type="predicted"/>
<dbReference type="AlphaFoldDB" id="A0A7X6I5I8"/>
<protein>
    <submittedName>
        <fullName evidence="2">NADPH:quinone oxidoreductase family protein</fullName>
    </submittedName>
</protein>
<gene>
    <name evidence="2" type="ORF">RAMLITH_04690</name>
</gene>
<evidence type="ECO:0000313" key="3">
    <source>
        <dbReference type="Proteomes" id="UP000521868"/>
    </source>
</evidence>
<dbReference type="PANTHER" id="PTHR43677:SF4">
    <property type="entry name" value="QUINONE OXIDOREDUCTASE-LIKE PROTEIN 2"/>
    <property type="match status" value="1"/>
</dbReference>
<dbReference type="InterPro" id="IPR036291">
    <property type="entry name" value="NAD(P)-bd_dom_sf"/>
</dbReference>
<dbReference type="Gene3D" id="3.40.50.720">
    <property type="entry name" value="NAD(P)-binding Rossmann-like Domain"/>
    <property type="match status" value="1"/>
</dbReference>
<dbReference type="Proteomes" id="UP000521868">
    <property type="component" value="Unassembled WGS sequence"/>
</dbReference>